<gene>
    <name evidence="2" type="ORF">HDA33_000613</name>
</gene>
<evidence type="ECO:0000313" key="2">
    <source>
        <dbReference type="EMBL" id="MBB5848049.1"/>
    </source>
</evidence>
<dbReference type="EMBL" id="JACHMW010000001">
    <property type="protein sequence ID" value="MBB5848049.1"/>
    <property type="molecule type" value="Genomic_DNA"/>
</dbReference>
<dbReference type="InterPro" id="IPR055201">
    <property type="entry name" value="IHF-like_H2TH"/>
</dbReference>
<dbReference type="RefSeq" id="WP_184170798.1">
    <property type="nucleotide sequence ID" value="NZ_BAABAG010000005.1"/>
</dbReference>
<proteinExistence type="predicted"/>
<dbReference type="InterPro" id="IPR010979">
    <property type="entry name" value="Ribosomal_uS13-like_H2TH"/>
</dbReference>
<dbReference type="Gene3D" id="1.10.8.50">
    <property type="match status" value="1"/>
</dbReference>
<reference evidence="2 3" key="1">
    <citation type="submission" date="2020-08" db="EMBL/GenBank/DDBJ databases">
        <title>Sequencing the genomes of 1000 actinobacteria strains.</title>
        <authorList>
            <person name="Klenk H.-P."/>
        </authorList>
    </citation>
    <scope>NUCLEOTIDE SEQUENCE [LARGE SCALE GENOMIC DNA]</scope>
    <source>
        <strain evidence="2 3">DSM 17945</strain>
    </source>
</reference>
<sequence>MALRQLSVEERAEARSKALAARQERAALKADFAAGQVSFAEVFSRADAEDAIGRLRTVDLLQALPGVGEVRAREAMAGCGISPRRRLRGLGRRQREALIAYIGR</sequence>
<evidence type="ECO:0000313" key="3">
    <source>
        <dbReference type="Proteomes" id="UP000567246"/>
    </source>
</evidence>
<name>A0A7W9JI41_9MICC</name>
<accession>A0A7W9JI41</accession>
<dbReference type="Proteomes" id="UP000567246">
    <property type="component" value="Unassembled WGS sequence"/>
</dbReference>
<dbReference type="GO" id="GO:0003676">
    <property type="term" value="F:nucleic acid binding"/>
    <property type="evidence" value="ECO:0007669"/>
    <property type="project" value="InterPro"/>
</dbReference>
<evidence type="ECO:0000259" key="1">
    <source>
        <dbReference type="Pfam" id="PF22525"/>
    </source>
</evidence>
<organism evidence="2 3">
    <name type="scientific">Micrococcus endophyticus</name>
    <dbReference type="NCBI Taxonomy" id="455343"/>
    <lineage>
        <taxon>Bacteria</taxon>
        <taxon>Bacillati</taxon>
        <taxon>Actinomycetota</taxon>
        <taxon>Actinomycetes</taxon>
        <taxon>Micrococcales</taxon>
        <taxon>Micrococcaceae</taxon>
        <taxon>Micrococcus</taxon>
    </lineage>
</organism>
<protein>
    <recommendedName>
        <fullName evidence="1">Integration host factor-like helix-two turn-helix domain-containing protein</fullName>
    </recommendedName>
</protein>
<dbReference type="AlphaFoldDB" id="A0A7W9JI41"/>
<dbReference type="InterPro" id="IPR047806">
    <property type="entry name" value="IHF_actinobact"/>
</dbReference>
<dbReference type="Pfam" id="PF22525">
    <property type="entry name" value="H2TH_5"/>
    <property type="match status" value="1"/>
</dbReference>
<keyword evidence="3" id="KW-1185">Reference proteome</keyword>
<dbReference type="NCBIfam" id="NF041260">
    <property type="entry name" value="actino_IHF"/>
    <property type="match status" value="1"/>
</dbReference>
<comment type="caution">
    <text evidence="2">The sequence shown here is derived from an EMBL/GenBank/DDBJ whole genome shotgun (WGS) entry which is preliminary data.</text>
</comment>
<feature type="domain" description="Integration host factor-like helix-two turn-helix" evidence="1">
    <location>
        <begin position="35"/>
        <end position="100"/>
    </location>
</feature>
<dbReference type="SUPFAM" id="SSF46946">
    <property type="entry name" value="S13-like H2TH domain"/>
    <property type="match status" value="1"/>
</dbReference>